<dbReference type="FunFam" id="3.80.10.10:FF:000166">
    <property type="entry name" value="Dynein assembly factor 1, axonemal"/>
    <property type="match status" value="1"/>
</dbReference>
<evidence type="ECO:0000256" key="9">
    <source>
        <dbReference type="SAM" id="MobiDB-lite"/>
    </source>
</evidence>
<keyword evidence="11" id="KW-1185">Reference proteome</keyword>
<feature type="compositionally biased region" description="Acidic residues" evidence="9">
    <location>
        <begin position="495"/>
        <end position="520"/>
    </location>
</feature>
<evidence type="ECO:0000256" key="7">
    <source>
        <dbReference type="ARBA" id="ARBA00023273"/>
    </source>
</evidence>
<evidence type="ECO:0000256" key="5">
    <source>
        <dbReference type="ARBA" id="ARBA00022737"/>
    </source>
</evidence>
<dbReference type="PANTHER" id="PTHR45973:SF9">
    <property type="entry name" value="LEUCINE-RICH REPEAT-CONTAINING PROTEIN 46"/>
    <property type="match status" value="1"/>
</dbReference>
<evidence type="ECO:0000256" key="8">
    <source>
        <dbReference type="ARBA" id="ARBA00024433"/>
    </source>
</evidence>
<evidence type="ECO:0000256" key="1">
    <source>
        <dbReference type="ARBA" id="ARBA00003843"/>
    </source>
</evidence>
<feature type="region of interest" description="Disordered" evidence="9">
    <location>
        <begin position="389"/>
        <end position="417"/>
    </location>
</feature>
<dbReference type="FunFam" id="3.80.10.10:FF:000331">
    <property type="entry name" value="Dynein assembly factor 1, axonemal homolog"/>
    <property type="match status" value="1"/>
</dbReference>
<accession>A0A1D2M4G6</accession>
<dbReference type="AlphaFoldDB" id="A0A1D2M4G6"/>
<comment type="caution">
    <text evidence="10">The sequence shown here is derived from an EMBL/GenBank/DDBJ whole genome shotgun (WGS) entry which is preliminary data.</text>
</comment>
<protein>
    <recommendedName>
        <fullName evidence="8">Dynein axonemal assembly factor 1 homolog</fullName>
    </recommendedName>
</protein>
<comment type="function">
    <text evidence="1">Cilium-specific protein required for cilia structures.</text>
</comment>
<comment type="subcellular location">
    <subcellularLocation>
        <location evidence="2">Cell projection</location>
        <location evidence="2">Cilium</location>
    </subcellularLocation>
</comment>
<dbReference type="Pfam" id="PF14580">
    <property type="entry name" value="LRR_9"/>
    <property type="match status" value="1"/>
</dbReference>
<proteinExistence type="inferred from homology"/>
<feature type="region of interest" description="Disordered" evidence="9">
    <location>
        <begin position="489"/>
        <end position="540"/>
    </location>
</feature>
<dbReference type="PROSITE" id="PS51450">
    <property type="entry name" value="LRR"/>
    <property type="match status" value="3"/>
</dbReference>
<evidence type="ECO:0000256" key="2">
    <source>
        <dbReference type="ARBA" id="ARBA00004138"/>
    </source>
</evidence>
<dbReference type="GO" id="GO:0070840">
    <property type="term" value="F:dynein complex binding"/>
    <property type="evidence" value="ECO:0007669"/>
    <property type="project" value="TreeGrafter"/>
</dbReference>
<keyword evidence="7" id="KW-0966">Cell projection</keyword>
<feature type="region of interest" description="Disordered" evidence="9">
    <location>
        <begin position="338"/>
        <end position="365"/>
    </location>
</feature>
<dbReference type="Proteomes" id="UP000094527">
    <property type="component" value="Unassembled WGS sequence"/>
</dbReference>
<keyword evidence="4" id="KW-0433">Leucine-rich repeat</keyword>
<dbReference type="InterPro" id="IPR032675">
    <property type="entry name" value="LRR_dom_sf"/>
</dbReference>
<dbReference type="EMBL" id="LJIJ01004512">
    <property type="protein sequence ID" value="ODM87870.1"/>
    <property type="molecule type" value="Genomic_DNA"/>
</dbReference>
<reference evidence="10 11" key="1">
    <citation type="journal article" date="2016" name="Genome Biol. Evol.">
        <title>Gene Family Evolution Reflects Adaptation to Soil Environmental Stressors in the Genome of the Collembolan Orchesella cincta.</title>
        <authorList>
            <person name="Faddeeva-Vakhrusheva A."/>
            <person name="Derks M.F."/>
            <person name="Anvar S.Y."/>
            <person name="Agamennone V."/>
            <person name="Suring W."/>
            <person name="Smit S."/>
            <person name="van Straalen N.M."/>
            <person name="Roelofs D."/>
        </authorList>
    </citation>
    <scope>NUCLEOTIDE SEQUENCE [LARGE SCALE GENOMIC DNA]</scope>
    <source>
        <tissue evidence="10">Mixed pool</tissue>
    </source>
</reference>
<comment type="similarity">
    <text evidence="3">Belongs to the DNAAF1 family.</text>
</comment>
<dbReference type="STRING" id="48709.A0A1D2M4G6"/>
<evidence type="ECO:0000313" key="11">
    <source>
        <dbReference type="Proteomes" id="UP000094527"/>
    </source>
</evidence>
<dbReference type="InterPro" id="IPR001611">
    <property type="entry name" value="Leu-rich_rpt"/>
</dbReference>
<name>A0A1D2M4G6_ORCCI</name>
<dbReference type="PANTHER" id="PTHR45973">
    <property type="entry name" value="PROTEIN PHOSPHATASE 1 REGULATORY SUBUNIT SDS22-RELATED"/>
    <property type="match status" value="1"/>
</dbReference>
<dbReference type="OrthoDB" id="1904536at2759"/>
<dbReference type="SUPFAM" id="SSF52075">
    <property type="entry name" value="Outer arm dynein light chain 1"/>
    <property type="match status" value="1"/>
</dbReference>
<dbReference type="SMART" id="SM00365">
    <property type="entry name" value="LRR_SD22"/>
    <property type="match status" value="3"/>
</dbReference>
<gene>
    <name evidence="10" type="ORF">Ocin01_18811</name>
</gene>
<organism evidence="10 11">
    <name type="scientific">Orchesella cincta</name>
    <name type="common">Springtail</name>
    <name type="synonym">Podura cincta</name>
    <dbReference type="NCBI Taxonomy" id="48709"/>
    <lineage>
        <taxon>Eukaryota</taxon>
        <taxon>Metazoa</taxon>
        <taxon>Ecdysozoa</taxon>
        <taxon>Arthropoda</taxon>
        <taxon>Hexapoda</taxon>
        <taxon>Collembola</taxon>
        <taxon>Entomobryomorpha</taxon>
        <taxon>Entomobryoidea</taxon>
        <taxon>Orchesellidae</taxon>
        <taxon>Orchesellinae</taxon>
        <taxon>Orchesella</taxon>
    </lineage>
</organism>
<keyword evidence="5" id="KW-0677">Repeat</keyword>
<evidence type="ECO:0000256" key="4">
    <source>
        <dbReference type="ARBA" id="ARBA00022614"/>
    </source>
</evidence>
<dbReference type="InterPro" id="IPR050576">
    <property type="entry name" value="Cilia_flagella_integrity"/>
</dbReference>
<sequence length="614" mass="70425">MSQEFLRKHCKDNKMYMTPELNDVLYLHFKGFSRIENLEEYTGLKSLWLESNGIRKIENLEGQTQLRCLYLHQNLVKKIENLDHMQLLDTINLSNNGVSRIENLSSIPKLNTLQMAHNYLTSAEDIAHLADCYHISVLDLSHNRLVDPEVINIFKEMKNLHVLNLMGNPCIRKIDNYRRHMIVSCKHLTYLDDRPVFDKERACCEAWMLGGREAERECRDRWNEREQKKITDSVNALITLRNRKIAEREAKEREEAEAKELLELELQNQPHILQVEDNNKVEDILAGGDGPNIVAASADVKKNLEEDLEHLSVAREVIDDLLNRLAPEENFIRQTVTVEEQSSDDTFSDNSSDTEISISESVKGKDESELDSGISFLLQKNNGCSNEDRVTATCEEDEDSKNDKDFQPTSVSRESKEPLRISSVFYEEQVEKVEKELGTVHTSSSSTSPEKRSTFDLYLATLEKALEELNKVEAEKMNKVADRMDAMKERLNSQESEEEQEEEDDEDDEVGSSSESDEEFVTASSLSYNDSIDKSDENEAFVDGEGNYDAAQQCTDCEQYGDRLIPPEMEEDIKRILSHDLSVIEAINMDRVMDSLQREENPDSLVVNKLEGFI</sequence>
<evidence type="ECO:0000256" key="6">
    <source>
        <dbReference type="ARBA" id="ARBA00023069"/>
    </source>
</evidence>
<dbReference type="GO" id="GO:0005930">
    <property type="term" value="C:axoneme"/>
    <property type="evidence" value="ECO:0007669"/>
    <property type="project" value="TreeGrafter"/>
</dbReference>
<dbReference type="GO" id="GO:0035082">
    <property type="term" value="P:axoneme assembly"/>
    <property type="evidence" value="ECO:0007669"/>
    <property type="project" value="TreeGrafter"/>
</dbReference>
<dbReference type="Gene3D" id="3.80.10.10">
    <property type="entry name" value="Ribonuclease Inhibitor"/>
    <property type="match status" value="2"/>
</dbReference>
<evidence type="ECO:0000313" key="10">
    <source>
        <dbReference type="EMBL" id="ODM87870.1"/>
    </source>
</evidence>
<keyword evidence="6" id="KW-0969">Cilium</keyword>
<evidence type="ECO:0000256" key="3">
    <source>
        <dbReference type="ARBA" id="ARBA00006453"/>
    </source>
</evidence>